<evidence type="ECO:0000256" key="5">
    <source>
        <dbReference type="SAM" id="MobiDB-lite"/>
    </source>
</evidence>
<feature type="chain" id="PRO_5044911267" description="Lipopolysaccharide export system protein LptA" evidence="4">
    <location>
        <begin position="26"/>
        <end position="190"/>
    </location>
</feature>
<organism evidence="7 8">
    <name type="scientific">Aromatoleum bremense</name>
    <dbReference type="NCBI Taxonomy" id="76115"/>
    <lineage>
        <taxon>Bacteria</taxon>
        <taxon>Pseudomonadati</taxon>
        <taxon>Pseudomonadota</taxon>
        <taxon>Betaproteobacteria</taxon>
        <taxon>Rhodocyclales</taxon>
        <taxon>Rhodocyclaceae</taxon>
        <taxon>Aromatoleum</taxon>
    </lineage>
</organism>
<proteinExistence type="inferred from homology"/>
<dbReference type="RefSeq" id="WP_169201105.1">
    <property type="nucleotide sequence ID" value="NZ_CP059467.1"/>
</dbReference>
<feature type="domain" description="Organic solvent tolerance-like N-terminal" evidence="6">
    <location>
        <begin position="35"/>
        <end position="147"/>
    </location>
</feature>
<dbReference type="Pfam" id="PF03968">
    <property type="entry name" value="LptD_N"/>
    <property type="match status" value="1"/>
</dbReference>
<dbReference type="InterPro" id="IPR014340">
    <property type="entry name" value="LptA"/>
</dbReference>
<accession>A0ABX1NRU6</accession>
<dbReference type="Proteomes" id="UP000633943">
    <property type="component" value="Unassembled WGS sequence"/>
</dbReference>
<evidence type="ECO:0000313" key="7">
    <source>
        <dbReference type="EMBL" id="NMG14282.1"/>
    </source>
</evidence>
<keyword evidence="1 4" id="KW-0813">Transport</keyword>
<feature type="region of interest" description="Disordered" evidence="5">
    <location>
        <begin position="155"/>
        <end position="190"/>
    </location>
</feature>
<evidence type="ECO:0000256" key="1">
    <source>
        <dbReference type="ARBA" id="ARBA00022448"/>
    </source>
</evidence>
<dbReference type="InterPro" id="IPR052037">
    <property type="entry name" value="LPS_export_LptA"/>
</dbReference>
<dbReference type="PANTHER" id="PTHR36504">
    <property type="entry name" value="LIPOPOLYSACCHARIDE EXPORT SYSTEM PROTEIN LPTA"/>
    <property type="match status" value="1"/>
</dbReference>
<keyword evidence="2 4" id="KW-0732">Signal</keyword>
<evidence type="ECO:0000313" key="8">
    <source>
        <dbReference type="Proteomes" id="UP000633943"/>
    </source>
</evidence>
<keyword evidence="8" id="KW-1185">Reference proteome</keyword>
<dbReference type="InterPro" id="IPR005653">
    <property type="entry name" value="OstA-like_N"/>
</dbReference>
<protein>
    <recommendedName>
        <fullName evidence="4">Lipopolysaccharide export system protein LptA</fullName>
    </recommendedName>
</protein>
<comment type="similarity">
    <text evidence="4">Belongs to the LptA family.</text>
</comment>
<dbReference type="EMBL" id="WTVP01000003">
    <property type="protein sequence ID" value="NMG14282.1"/>
    <property type="molecule type" value="Genomic_DNA"/>
</dbReference>
<comment type="function">
    <text evidence="4">Involved in the assembly of lipopolysaccharide (LPS). Required for the translocation of LPS from the inner membrane to the outer membrane.</text>
</comment>
<name>A0ABX1NRU6_9RHOO</name>
<evidence type="ECO:0000256" key="2">
    <source>
        <dbReference type="ARBA" id="ARBA00022729"/>
    </source>
</evidence>
<comment type="subunit">
    <text evidence="4">Component of the lipopolysaccharide transport and assembly complex.</text>
</comment>
<dbReference type="PANTHER" id="PTHR36504:SF1">
    <property type="entry name" value="LIPOPOLYSACCHARIDE EXPORT SYSTEM PROTEIN LPTA"/>
    <property type="match status" value="1"/>
</dbReference>
<sequence length="190" mass="20606" precursor="true">MKHVPALAFLALGLVAALRPLPALAELADREKPVNIEANHLTVDDRNKVHVFEGNVVLTQGSLVIKGDRLVVTQGPDGFQTGVATGSDKRPATFRQKREGSNEFVEGEAERIEYDSRAERARLFNQARVESGGDEVRGHYIEYDALSEKYFVTNQPGTSSATAGDSRVRAVIQPKGSAAEPGNEAPQKPQ</sequence>
<feature type="signal peptide" evidence="4">
    <location>
        <begin position="1"/>
        <end position="25"/>
    </location>
</feature>
<dbReference type="HAMAP" id="MF_01914">
    <property type="entry name" value="LPS_assembly_LptA"/>
    <property type="match status" value="1"/>
</dbReference>
<dbReference type="Gene3D" id="2.60.450.10">
    <property type="entry name" value="Lipopolysaccharide (LPS) transport protein A like domain"/>
    <property type="match status" value="1"/>
</dbReference>
<comment type="subcellular location">
    <subcellularLocation>
        <location evidence="4">Periplasm</location>
    </subcellularLocation>
</comment>
<evidence type="ECO:0000259" key="6">
    <source>
        <dbReference type="Pfam" id="PF03968"/>
    </source>
</evidence>
<keyword evidence="3 4" id="KW-0574">Periplasm</keyword>
<dbReference type="NCBIfam" id="TIGR03002">
    <property type="entry name" value="outer_YhbN_LptA"/>
    <property type="match status" value="1"/>
</dbReference>
<gene>
    <name evidence="4 7" type="primary">lptA</name>
    <name evidence="7" type="ORF">GPA24_01740</name>
</gene>
<evidence type="ECO:0000256" key="3">
    <source>
        <dbReference type="ARBA" id="ARBA00022764"/>
    </source>
</evidence>
<evidence type="ECO:0000256" key="4">
    <source>
        <dbReference type="HAMAP-Rule" id="MF_01914"/>
    </source>
</evidence>
<reference evidence="7 8" key="1">
    <citation type="submission" date="2019-12" db="EMBL/GenBank/DDBJ databases">
        <title>Comparative genomics gives insights into the taxonomy of the Azoarcus-Aromatoleum group and reveals separate origins of nif in the plant-associated Azoarcus and non-plant-associated Aromatoleum sub-groups.</title>
        <authorList>
            <person name="Lafos M."/>
            <person name="Maluk M."/>
            <person name="Batista M."/>
            <person name="Junghare M."/>
            <person name="Carmona M."/>
            <person name="Faoro H."/>
            <person name="Cruz L.M."/>
            <person name="Battistoni F."/>
            <person name="De Souza E."/>
            <person name="Pedrosa F."/>
            <person name="Chen W.-M."/>
            <person name="Poole P.S."/>
            <person name="Dixon R.A."/>
            <person name="James E.K."/>
        </authorList>
    </citation>
    <scope>NUCLEOTIDE SEQUENCE [LARGE SCALE GENOMIC DNA]</scope>
    <source>
        <strain evidence="7 8">PbN1</strain>
    </source>
</reference>
<comment type="caution">
    <text evidence="7">The sequence shown here is derived from an EMBL/GenBank/DDBJ whole genome shotgun (WGS) entry which is preliminary data.</text>
</comment>